<dbReference type="RefSeq" id="WP_244911562.1">
    <property type="nucleotide sequence ID" value="NZ_UFSB01000001.1"/>
</dbReference>
<sequence length="63" mass="7128">MQKYVQPSFRTSRQALDCLLVGCGSITIPPDVAETFLSDPAVFAAVEKFETDWETMFKRQTLI</sequence>
<dbReference type="Proteomes" id="UP000254507">
    <property type="component" value="Unassembled WGS sequence"/>
</dbReference>
<dbReference type="SUPFAM" id="SSF51569">
    <property type="entry name" value="Aldolase"/>
    <property type="match status" value="1"/>
</dbReference>
<reference evidence="1 2" key="1">
    <citation type="submission" date="2018-06" db="EMBL/GenBank/DDBJ databases">
        <authorList>
            <consortium name="Pathogen Informatics"/>
            <person name="Doyle S."/>
        </authorList>
    </citation>
    <scope>NUCLEOTIDE SEQUENCE [LARGE SCALE GENOMIC DNA]</scope>
    <source>
        <strain evidence="1 2">NCTC10851</strain>
    </source>
</reference>
<dbReference type="InterPro" id="IPR013785">
    <property type="entry name" value="Aldolase_TIM"/>
</dbReference>
<dbReference type="GO" id="GO:0016829">
    <property type="term" value="F:lyase activity"/>
    <property type="evidence" value="ECO:0007669"/>
    <property type="project" value="UniProtKB-KW"/>
</dbReference>
<name>A0A380VIS0_9PAST</name>
<proteinExistence type="predicted"/>
<dbReference type="Gene3D" id="3.20.20.70">
    <property type="entry name" value="Aldolase class I"/>
    <property type="match status" value="1"/>
</dbReference>
<dbReference type="EMBL" id="UFSB01000001">
    <property type="protein sequence ID" value="SUU38585.1"/>
    <property type="molecule type" value="Genomic_DNA"/>
</dbReference>
<evidence type="ECO:0000313" key="2">
    <source>
        <dbReference type="Proteomes" id="UP000254507"/>
    </source>
</evidence>
<dbReference type="AlphaFoldDB" id="A0A380VIS0"/>
<organism evidence="1 2">
    <name type="scientific">Actinobacillus seminis</name>
    <dbReference type="NCBI Taxonomy" id="722"/>
    <lineage>
        <taxon>Bacteria</taxon>
        <taxon>Pseudomonadati</taxon>
        <taxon>Pseudomonadota</taxon>
        <taxon>Gammaproteobacteria</taxon>
        <taxon>Pasteurellales</taxon>
        <taxon>Pasteurellaceae</taxon>
        <taxon>Actinobacillus</taxon>
    </lineage>
</organism>
<accession>A0A380VIS0</accession>
<dbReference type="EC" id="4.1.2.-" evidence="1"/>
<keyword evidence="1" id="KW-0456">Lyase</keyword>
<protein>
    <submittedName>
        <fullName evidence="1">Fructose-6-phosphate aldolase</fullName>
        <ecNumber evidence="1">4.1.2.-</ecNumber>
    </submittedName>
</protein>
<evidence type="ECO:0000313" key="1">
    <source>
        <dbReference type="EMBL" id="SUU38585.1"/>
    </source>
</evidence>
<gene>
    <name evidence="1" type="primary">fsaA_2</name>
    <name evidence="1" type="ORF">NCTC10851_02166</name>
</gene>